<dbReference type="RefSeq" id="WP_006574243.1">
    <property type="nucleotide sequence ID" value="NZ_AAXG02000034.1"/>
</dbReference>
<reference evidence="1 2" key="1">
    <citation type="submission" date="2007-04" db="EMBL/GenBank/DDBJ databases">
        <authorList>
            <person name="Fulton L."/>
            <person name="Clifton S."/>
            <person name="Fulton B."/>
            <person name="Xu J."/>
            <person name="Minx P."/>
            <person name="Pepin K.H."/>
            <person name="Johnson M."/>
            <person name="Thiruvilangam P."/>
            <person name="Bhonagiri V."/>
            <person name="Nash W.E."/>
            <person name="Mardis E.R."/>
            <person name="Wilson R.K."/>
        </authorList>
    </citation>
    <scope>NUCLEOTIDE SEQUENCE [LARGE SCALE GENOMIC DNA]</scope>
    <source>
        <strain evidence="1 2">ATCC 29799</strain>
    </source>
</reference>
<dbReference type="AlphaFoldDB" id="A6NZT8"/>
<dbReference type="EMBL" id="AAXG02000034">
    <property type="protein sequence ID" value="EDM98441.1"/>
    <property type="molecule type" value="Genomic_DNA"/>
</dbReference>
<keyword evidence="2" id="KW-1185">Reference proteome</keyword>
<accession>A6NZT8</accession>
<sequence length="1277" mass="144462">MPRKREISWQERLVSGKKRQDFQTAVTADLTKGIAGIEDALCTASPAEGAELKRKLNQYRKALERLNRMGMEPRRHVTLWGLREVLCTLRPPILGVGKAPAMETLMDWVFGGTVFDIQLLRQKKNLTKKSIQNKLSILQHGCFQYRETGDQEVCKEYMEELLGLYLDQPALRLEQVRNRLEETCAGCGFQLDGEAALRVDELFQGVRREIGKPSISWQVHGRERALRQLSLLFVLALLTEDCYPVPGSPAARWLAGEDAAPDVPVSPAPTRWDLSRDDGIFQWNMEEIADELIPDVTVEGQTFHTLPAQNGRPCSTPMEQILERWDSAQLFLLCGERDSAVSGAGKTTSLRLLGRYVPQLNPIFVPLSRVYTAYEMRNLKKENGRPRLLTWLELQGVPLPDDSALANRLLILDGLDEITTPEGVRALCDDLMALCSLPSLRIIISSKLPPAELAAWHLGLRDVANLWRSSVPCRIQTIGSAQRLDYLRRSGQEQPEDSKGLNTPFLLTLYGSTQRFLSVKHTPVFQSIRDRWLPTAIGTGQEALFYRYLCVQICRWCESCPGDDVRSEADAFFLLFALPAVAFRMLAHQVCDSYYVPSAAQPVDGETVERLIGESFPAFRQLLRYFPQYRNGGLEMLAAQSDVLNAAGLSAGQAAAVLHRSFDPDTLEWAYHFVNHAMRDNLAMLHLANLFYSAYYQQQKQQIIIDGPFCDCPVHYLPQPVLKGAFGFLCQLFGGEEPIRNILQGDPENTPCAGFSGYLLCTLAAELCIAMGYPQQRAWLARAADLRASLDPSCSANPGVEFIVLDLCEQARELRTEGRFVPAAQAARKTIQVHQEHPEFKNSDGYHSLAKVYLEQVTQALNGRNPGAEWLTAIPPEERALADQVWTALHALADRGPDWPETDPVLGRLLPQSRPVLPALLALADRARLRLEHYQARDWMGSGTMRFLVESSYVAKLLSIYAAFHEGASGAALNMLGCFCQNQQELLENNPELTFFHQNPHLHSPIPQEALLDKDHALHAWQLYLRIYQIQRGLQPYSARCLADLLLRRQVRLDSSGEALTGSGQDPSFNQAELDFLWEATNRSCSRESKGNQLCRIRFLNELLERHEPELYIQGTVRDRVSLEQELERRYRREWADCQCAARLRKEEGYPPDLFTIMLLAEYGPLRPVPMEVEAWKSAIRTFYQAQIPTPARLEKKLSEALRDPRNRGTDRNALGERLRADLSRVRYTTGYHLGMDGLRLHWDRLSRLTRVSPEFDALFHGQGTLEWRQVVDRLTA</sequence>
<protein>
    <recommendedName>
        <fullName evidence="3">NACHT domain-containing protein</fullName>
    </recommendedName>
</protein>
<proteinExistence type="predicted"/>
<evidence type="ECO:0000313" key="2">
    <source>
        <dbReference type="Proteomes" id="UP000003639"/>
    </source>
</evidence>
<dbReference type="STRING" id="411467.BACCAP_03742"/>
<comment type="caution">
    <text evidence="1">The sequence shown here is derived from an EMBL/GenBank/DDBJ whole genome shotgun (WGS) entry which is preliminary data.</text>
</comment>
<name>A6NZT8_9FIRM</name>
<gene>
    <name evidence="1" type="ORF">BACCAP_03742</name>
</gene>
<evidence type="ECO:0008006" key="3">
    <source>
        <dbReference type="Google" id="ProtNLM"/>
    </source>
</evidence>
<evidence type="ECO:0000313" key="1">
    <source>
        <dbReference type="EMBL" id="EDM98441.1"/>
    </source>
</evidence>
<organism evidence="1 2">
    <name type="scientific">Pseudoflavonifractor capillosus ATCC 29799</name>
    <dbReference type="NCBI Taxonomy" id="411467"/>
    <lineage>
        <taxon>Bacteria</taxon>
        <taxon>Bacillati</taxon>
        <taxon>Bacillota</taxon>
        <taxon>Clostridia</taxon>
        <taxon>Eubacteriales</taxon>
        <taxon>Oscillospiraceae</taxon>
        <taxon>Pseudoflavonifractor</taxon>
    </lineage>
</organism>
<reference evidence="1 2" key="2">
    <citation type="submission" date="2007-06" db="EMBL/GenBank/DDBJ databases">
        <title>Draft genome sequence of Pseudoflavonifractor capillosus ATCC 29799.</title>
        <authorList>
            <person name="Sudarsanam P."/>
            <person name="Ley R."/>
            <person name="Guruge J."/>
            <person name="Turnbaugh P.J."/>
            <person name="Mahowald M."/>
            <person name="Liep D."/>
            <person name="Gordon J."/>
        </authorList>
    </citation>
    <scope>NUCLEOTIDE SEQUENCE [LARGE SCALE GENOMIC DNA]</scope>
    <source>
        <strain evidence="1 2">ATCC 29799</strain>
    </source>
</reference>
<dbReference type="OrthoDB" id="9816764at2"/>
<dbReference type="Proteomes" id="UP000003639">
    <property type="component" value="Unassembled WGS sequence"/>
</dbReference>